<dbReference type="SUPFAM" id="SSF54523">
    <property type="entry name" value="Pili subunits"/>
    <property type="match status" value="1"/>
</dbReference>
<dbReference type="Pfam" id="PF07963">
    <property type="entry name" value="N_methyl"/>
    <property type="match status" value="1"/>
</dbReference>
<dbReference type="InterPro" id="IPR012902">
    <property type="entry name" value="N_methyl_site"/>
</dbReference>
<keyword evidence="1" id="KW-1133">Transmembrane helix</keyword>
<dbReference type="InterPro" id="IPR045584">
    <property type="entry name" value="Pilin-like"/>
</dbReference>
<dbReference type="PROSITE" id="PS00409">
    <property type="entry name" value="PROKAR_NTER_METHYL"/>
    <property type="match status" value="1"/>
</dbReference>
<keyword evidence="1" id="KW-0812">Transmembrane</keyword>
<organism evidence="2 3">
    <name type="scientific">Candidatus Uhrbacteria bacterium CG_4_10_14_0_8_um_filter_58_22</name>
    <dbReference type="NCBI Taxonomy" id="1975029"/>
    <lineage>
        <taxon>Bacteria</taxon>
        <taxon>Candidatus Uhriibacteriota</taxon>
    </lineage>
</organism>
<evidence type="ECO:0000256" key="1">
    <source>
        <dbReference type="SAM" id="Phobius"/>
    </source>
</evidence>
<sequence length="181" mass="19094">MVNFYGSSKQFQVLIPMRSHQRGFTLIELLVFIAIVAVLGAVIFVTLDPLSRFRDARDSRRSADVNAILSAIRTSQVEGDGSSALLVSGLTADDVYMIGTASAGCDDQNAACDTVVTSDASCVDLSDLASAGYLQSIPVSPEGSVDWSPNATGYTLSRSDVGTITVRACESENTSEISASR</sequence>
<dbReference type="Proteomes" id="UP000230973">
    <property type="component" value="Unassembled WGS sequence"/>
</dbReference>
<dbReference type="Gene3D" id="3.30.700.10">
    <property type="entry name" value="Glycoprotein, Type 4 Pilin"/>
    <property type="match status" value="1"/>
</dbReference>
<evidence type="ECO:0000313" key="2">
    <source>
        <dbReference type="EMBL" id="PIY62666.1"/>
    </source>
</evidence>
<dbReference type="NCBIfam" id="TIGR02532">
    <property type="entry name" value="IV_pilin_GFxxxE"/>
    <property type="match status" value="1"/>
</dbReference>
<dbReference type="EMBL" id="PFLC01000033">
    <property type="protein sequence ID" value="PIY62666.1"/>
    <property type="molecule type" value="Genomic_DNA"/>
</dbReference>
<comment type="caution">
    <text evidence="2">The sequence shown here is derived from an EMBL/GenBank/DDBJ whole genome shotgun (WGS) entry which is preliminary data.</text>
</comment>
<feature type="transmembrane region" description="Helical" evidence="1">
    <location>
        <begin position="24"/>
        <end position="47"/>
    </location>
</feature>
<reference evidence="3" key="1">
    <citation type="submission" date="2017-09" db="EMBL/GenBank/DDBJ databases">
        <title>Depth-based differentiation of microbial function through sediment-hosted aquifers and enrichment of novel symbionts in the deep terrestrial subsurface.</title>
        <authorList>
            <person name="Probst A.J."/>
            <person name="Ladd B."/>
            <person name="Jarett J.K."/>
            <person name="Geller-Mcgrath D.E."/>
            <person name="Sieber C.M.K."/>
            <person name="Emerson J.B."/>
            <person name="Anantharaman K."/>
            <person name="Thomas B.C."/>
            <person name="Malmstrom R."/>
            <person name="Stieglmeier M."/>
            <person name="Klingl A."/>
            <person name="Woyke T."/>
            <person name="Ryan C.M."/>
            <person name="Banfield J.F."/>
        </authorList>
    </citation>
    <scope>NUCLEOTIDE SEQUENCE [LARGE SCALE GENOMIC DNA]</scope>
</reference>
<dbReference type="AlphaFoldDB" id="A0A2M7QAQ3"/>
<evidence type="ECO:0000313" key="3">
    <source>
        <dbReference type="Proteomes" id="UP000230973"/>
    </source>
</evidence>
<accession>A0A2M7QAQ3</accession>
<name>A0A2M7QAQ3_9BACT</name>
<proteinExistence type="predicted"/>
<keyword evidence="1" id="KW-0472">Membrane</keyword>
<evidence type="ECO:0008006" key="4">
    <source>
        <dbReference type="Google" id="ProtNLM"/>
    </source>
</evidence>
<gene>
    <name evidence="2" type="ORF">COY93_02610</name>
</gene>
<protein>
    <recommendedName>
        <fullName evidence="4">General secretion pathway GspH domain-containing protein</fullName>
    </recommendedName>
</protein>